<evidence type="ECO:0000313" key="3">
    <source>
        <dbReference type="Proteomes" id="UP000051461"/>
    </source>
</evidence>
<dbReference type="AlphaFoldDB" id="A0A0R1GJE0"/>
<proteinExistence type="predicted"/>
<reference evidence="2 3" key="1">
    <citation type="journal article" date="2015" name="Genome Announc.">
        <title>Expanding the biotechnology potential of lactobacilli through comparative genomics of 213 strains and associated genera.</title>
        <authorList>
            <person name="Sun Z."/>
            <person name="Harris H.M."/>
            <person name="McCann A."/>
            <person name="Guo C."/>
            <person name="Argimon S."/>
            <person name="Zhang W."/>
            <person name="Yang X."/>
            <person name="Jeffery I.B."/>
            <person name="Cooney J.C."/>
            <person name="Kagawa T.F."/>
            <person name="Liu W."/>
            <person name="Song Y."/>
            <person name="Salvetti E."/>
            <person name="Wrobel A."/>
            <person name="Rasinkangas P."/>
            <person name="Parkhill J."/>
            <person name="Rea M.C."/>
            <person name="O'Sullivan O."/>
            <person name="Ritari J."/>
            <person name="Douillard F.P."/>
            <person name="Paul Ross R."/>
            <person name="Yang R."/>
            <person name="Briner A.E."/>
            <person name="Felis G.E."/>
            <person name="de Vos W.M."/>
            <person name="Barrangou R."/>
            <person name="Klaenhammer T.R."/>
            <person name="Caufield P.W."/>
            <person name="Cui Y."/>
            <person name="Zhang H."/>
            <person name="O'Toole P.W."/>
        </authorList>
    </citation>
    <scope>NUCLEOTIDE SEQUENCE [LARGE SCALE GENOMIC DNA]</scope>
    <source>
        <strain evidence="2 3">DSM 20003</strain>
    </source>
</reference>
<keyword evidence="1" id="KW-1133">Transmembrane helix</keyword>
<dbReference type="STRING" id="1423726.FC07_GL000756"/>
<name>A0A0R1GJE0_9LACO</name>
<protein>
    <submittedName>
        <fullName evidence="2">Uncharacterized protein</fullName>
    </submittedName>
</protein>
<comment type="caution">
    <text evidence="2">The sequence shown here is derived from an EMBL/GenBank/DDBJ whole genome shotgun (WGS) entry which is preliminary data.</text>
</comment>
<accession>A0A0R1GJE0</accession>
<keyword evidence="1" id="KW-0812">Transmembrane</keyword>
<organism evidence="2 3">
    <name type="scientific">Loigolactobacillus bifermentans DSM 20003</name>
    <dbReference type="NCBI Taxonomy" id="1423726"/>
    <lineage>
        <taxon>Bacteria</taxon>
        <taxon>Bacillati</taxon>
        <taxon>Bacillota</taxon>
        <taxon>Bacilli</taxon>
        <taxon>Lactobacillales</taxon>
        <taxon>Lactobacillaceae</taxon>
        <taxon>Loigolactobacillus</taxon>
    </lineage>
</organism>
<evidence type="ECO:0000256" key="1">
    <source>
        <dbReference type="SAM" id="Phobius"/>
    </source>
</evidence>
<evidence type="ECO:0000313" key="2">
    <source>
        <dbReference type="EMBL" id="KRK34191.1"/>
    </source>
</evidence>
<dbReference type="Proteomes" id="UP000051461">
    <property type="component" value="Unassembled WGS sequence"/>
</dbReference>
<dbReference type="PATRIC" id="fig|1423726.3.peg.778"/>
<gene>
    <name evidence="2" type="ORF">FC07_GL000756</name>
</gene>
<dbReference type="EMBL" id="AZDA01000093">
    <property type="protein sequence ID" value="KRK34191.1"/>
    <property type="molecule type" value="Genomic_DNA"/>
</dbReference>
<feature type="transmembrane region" description="Helical" evidence="1">
    <location>
        <begin position="20"/>
        <end position="42"/>
    </location>
</feature>
<sequence length="59" mass="6103">MVADSLLFLIILLGSNFVNNGLSLVTEIGGAFLLGAFSALAAPNQRSKAPQPSSLIEKS</sequence>
<keyword evidence="1" id="KW-0472">Membrane</keyword>
<keyword evidence="3" id="KW-1185">Reference proteome</keyword>